<reference evidence="1" key="1">
    <citation type="journal article" date="2014" name="Front. Microbiol.">
        <title>High frequency of phylogenetically diverse reductive dehalogenase-homologous genes in deep subseafloor sedimentary metagenomes.</title>
        <authorList>
            <person name="Kawai M."/>
            <person name="Futagami T."/>
            <person name="Toyoda A."/>
            <person name="Takaki Y."/>
            <person name="Nishi S."/>
            <person name="Hori S."/>
            <person name="Arai W."/>
            <person name="Tsubouchi T."/>
            <person name="Morono Y."/>
            <person name="Uchiyama I."/>
            <person name="Ito T."/>
            <person name="Fujiyama A."/>
            <person name="Inagaki F."/>
            <person name="Takami H."/>
        </authorList>
    </citation>
    <scope>NUCLEOTIDE SEQUENCE</scope>
    <source>
        <strain evidence="1">Expedition CK06-06</strain>
    </source>
</reference>
<gene>
    <name evidence="1" type="ORF">S06H3_21088</name>
</gene>
<organism evidence="1">
    <name type="scientific">marine sediment metagenome</name>
    <dbReference type="NCBI Taxonomy" id="412755"/>
    <lineage>
        <taxon>unclassified sequences</taxon>
        <taxon>metagenomes</taxon>
        <taxon>ecological metagenomes</taxon>
    </lineage>
</organism>
<dbReference type="AlphaFoldDB" id="X1LLL7"/>
<accession>X1LLL7</accession>
<comment type="caution">
    <text evidence="1">The sequence shown here is derived from an EMBL/GenBank/DDBJ whole genome shotgun (WGS) entry which is preliminary data.</text>
</comment>
<name>X1LLL7_9ZZZZ</name>
<sequence>MVTQFRPEQMDLTKYWDFGSGTMRVPGGTGFPIGPNDGDVFYRTDEDLLYVYDGAGWERIQNHTVDVAVEQVGSPT</sequence>
<protein>
    <submittedName>
        <fullName evidence="1">Uncharacterized protein</fullName>
    </submittedName>
</protein>
<proteinExistence type="predicted"/>
<dbReference type="EMBL" id="BARV01011020">
    <property type="protein sequence ID" value="GAI03310.1"/>
    <property type="molecule type" value="Genomic_DNA"/>
</dbReference>
<feature type="non-terminal residue" evidence="1">
    <location>
        <position position="76"/>
    </location>
</feature>
<evidence type="ECO:0000313" key="1">
    <source>
        <dbReference type="EMBL" id="GAI03310.1"/>
    </source>
</evidence>